<evidence type="ECO:0000256" key="1">
    <source>
        <dbReference type="ARBA" id="ARBA00001231"/>
    </source>
</evidence>
<comment type="similarity">
    <text evidence="2 6">Belongs to the glycosyl hydrolase 20 family.</text>
</comment>
<gene>
    <name evidence="12" type="ORF">SELMODRAFT_429306</name>
</gene>
<evidence type="ECO:0000313" key="13">
    <source>
        <dbReference type="Proteomes" id="UP000001514"/>
    </source>
</evidence>
<feature type="compositionally biased region" description="Polar residues" evidence="8">
    <location>
        <begin position="538"/>
        <end position="552"/>
    </location>
</feature>
<evidence type="ECO:0000259" key="11">
    <source>
        <dbReference type="Pfam" id="PF14845"/>
    </source>
</evidence>
<dbReference type="Gene3D" id="3.30.379.10">
    <property type="entry name" value="Chitobiase/beta-hexosaminidase domain 2-like"/>
    <property type="match status" value="1"/>
</dbReference>
<dbReference type="GO" id="GO:0005975">
    <property type="term" value="P:carbohydrate metabolic process"/>
    <property type="evidence" value="ECO:0007669"/>
    <property type="project" value="InterPro"/>
</dbReference>
<evidence type="ECO:0000256" key="7">
    <source>
        <dbReference type="PIRSR" id="PIRSR001093-1"/>
    </source>
</evidence>
<proteinExistence type="inferred from homology"/>
<dbReference type="EMBL" id="GL377678">
    <property type="protein sequence ID" value="EFJ08010.1"/>
    <property type="molecule type" value="Genomic_DNA"/>
</dbReference>
<keyword evidence="5 6" id="KW-0326">Glycosidase</keyword>
<sequence length="552" mass="63110">MLWSSKRLRKIFVIGIIAVILSSIVTNTYWSKSSKSSFWHVASSITLTNWDDHSSNTSVLIWPAPRNLSQGSILMTLSRQFSISFSSAARENLEVLQAGIDRYTSLILRQRKLKTPAKIDPAKFVLDELCIDLKSFNQSLHLGVDESYRLQIPDPLNSKAALLQARTVYGALRGLETFSQICSYDVLAREILVQDCPWDILDEPRFSYRGLLIDTARHYLPLKTIENVIDSMAYAKLNVLHWHVVDEESFPLEIPSFPELWKGSFSITQRYNLDDAKAIVEYARLRGVHVMPEIDVPGHARSWGVGYPELWPSESCTTPLDISQEFTFEVIDGIFSDLSKVFPFELLHIGGDEVDTSCWQIARPTNNWLVEHNFTAAEAYEFFVLQVQKLAMKHGYVPVNWQEPFEKFGQSLSRKTIVHNWWGPQIAPDVVESGLKCIVSEQSSWYLDHIEIPWEKFYSKEPFDNITSEIEQELIIGGEVCMWERLWSPSKVTSLGPENAAPRLEFFRSLLNERGIAASPLHPQQTRDSLQPPDLRDSSSTMVNLSMYTDQR</sequence>
<evidence type="ECO:0000259" key="10">
    <source>
        <dbReference type="Pfam" id="PF00728"/>
    </source>
</evidence>
<dbReference type="eggNOG" id="KOG2499">
    <property type="taxonomic scope" value="Eukaryota"/>
</dbReference>
<evidence type="ECO:0000256" key="9">
    <source>
        <dbReference type="SAM" id="Phobius"/>
    </source>
</evidence>
<evidence type="ECO:0000313" key="12">
    <source>
        <dbReference type="EMBL" id="EFJ08010.1"/>
    </source>
</evidence>
<dbReference type="GO" id="GO:0016020">
    <property type="term" value="C:membrane"/>
    <property type="evidence" value="ECO:0000318"/>
    <property type="project" value="GO_Central"/>
</dbReference>
<dbReference type="AlphaFoldDB" id="D8T5R2"/>
<feature type="transmembrane region" description="Helical" evidence="9">
    <location>
        <begin position="12"/>
        <end position="30"/>
    </location>
</feature>
<evidence type="ECO:0000256" key="4">
    <source>
        <dbReference type="ARBA" id="ARBA00023180"/>
    </source>
</evidence>
<name>D8T5R2_SELML</name>
<dbReference type="Proteomes" id="UP000001514">
    <property type="component" value="Unassembled WGS sequence"/>
</dbReference>
<dbReference type="Gramene" id="EFJ08010">
    <property type="protein sequence ID" value="EFJ08010"/>
    <property type="gene ID" value="SELMODRAFT_429306"/>
</dbReference>
<evidence type="ECO:0000256" key="3">
    <source>
        <dbReference type="ARBA" id="ARBA00022801"/>
    </source>
</evidence>
<feature type="active site" description="Proton donor" evidence="7">
    <location>
        <position position="353"/>
    </location>
</feature>
<dbReference type="InterPro" id="IPR029018">
    <property type="entry name" value="Hex-like_dom2"/>
</dbReference>
<dbReference type="EC" id="3.2.1.52" evidence="6"/>
<dbReference type="SUPFAM" id="SSF55545">
    <property type="entry name" value="beta-N-acetylhexosaminidase-like domain"/>
    <property type="match status" value="1"/>
</dbReference>
<comment type="catalytic activity">
    <reaction evidence="1 6">
        <text>Hydrolysis of terminal non-reducing N-acetyl-D-hexosamine residues in N-acetyl-beta-D-hexosaminides.</text>
        <dbReference type="EC" id="3.2.1.52"/>
    </reaction>
</comment>
<dbReference type="GO" id="GO:0030203">
    <property type="term" value="P:glycosaminoglycan metabolic process"/>
    <property type="evidence" value="ECO:0000318"/>
    <property type="project" value="GO_Central"/>
</dbReference>
<accession>D8T5R2</accession>
<dbReference type="PANTHER" id="PTHR22600">
    <property type="entry name" value="BETA-HEXOSAMINIDASE"/>
    <property type="match status" value="1"/>
</dbReference>
<dbReference type="GO" id="GO:0004563">
    <property type="term" value="F:beta-N-acetylhexosaminidase activity"/>
    <property type="evidence" value="ECO:0000318"/>
    <property type="project" value="GO_Central"/>
</dbReference>
<dbReference type="Gene3D" id="3.20.20.80">
    <property type="entry name" value="Glycosidases"/>
    <property type="match status" value="1"/>
</dbReference>
<dbReference type="GO" id="GO:0006491">
    <property type="term" value="P:N-glycan processing"/>
    <property type="evidence" value="ECO:0000318"/>
    <property type="project" value="GO_Central"/>
</dbReference>
<dbReference type="InterPro" id="IPR029019">
    <property type="entry name" value="HEX_eukaryotic_N"/>
</dbReference>
<dbReference type="PANTHER" id="PTHR22600:SF21">
    <property type="entry name" value="BETA-HEXOSAMINIDASE A"/>
    <property type="match status" value="1"/>
</dbReference>
<dbReference type="InParanoid" id="D8T5R2"/>
<dbReference type="HOGENOM" id="CLU_007082_0_3_1"/>
<keyword evidence="4" id="KW-0325">Glycoprotein</keyword>
<dbReference type="STRING" id="88036.D8T5R2"/>
<dbReference type="InterPro" id="IPR015883">
    <property type="entry name" value="Glyco_hydro_20_cat"/>
</dbReference>
<evidence type="ECO:0000256" key="6">
    <source>
        <dbReference type="PIRNR" id="PIRNR001093"/>
    </source>
</evidence>
<dbReference type="Pfam" id="PF00728">
    <property type="entry name" value="Glyco_hydro_20"/>
    <property type="match status" value="1"/>
</dbReference>
<dbReference type="Pfam" id="PF14845">
    <property type="entry name" value="Glycohydro_20b2"/>
    <property type="match status" value="1"/>
</dbReference>
<keyword evidence="9" id="KW-0812">Transmembrane</keyword>
<dbReference type="SUPFAM" id="SSF51445">
    <property type="entry name" value="(Trans)glycosidases"/>
    <property type="match status" value="1"/>
</dbReference>
<evidence type="ECO:0000256" key="5">
    <source>
        <dbReference type="ARBA" id="ARBA00023295"/>
    </source>
</evidence>
<evidence type="ECO:0000256" key="8">
    <source>
        <dbReference type="SAM" id="MobiDB-lite"/>
    </source>
</evidence>
<dbReference type="InterPro" id="IPR017853">
    <property type="entry name" value="GH"/>
</dbReference>
<feature type="region of interest" description="Disordered" evidence="8">
    <location>
        <begin position="521"/>
        <end position="552"/>
    </location>
</feature>
<organism evidence="13">
    <name type="scientific">Selaginella moellendorffii</name>
    <name type="common">Spikemoss</name>
    <dbReference type="NCBI Taxonomy" id="88036"/>
    <lineage>
        <taxon>Eukaryota</taxon>
        <taxon>Viridiplantae</taxon>
        <taxon>Streptophyta</taxon>
        <taxon>Embryophyta</taxon>
        <taxon>Tracheophyta</taxon>
        <taxon>Lycopodiopsida</taxon>
        <taxon>Selaginellales</taxon>
        <taxon>Selaginellaceae</taxon>
        <taxon>Selaginella</taxon>
    </lineage>
</organism>
<dbReference type="OMA" id="HECRMLG"/>
<keyword evidence="3 6" id="KW-0378">Hydrolase</keyword>
<keyword evidence="9" id="KW-0472">Membrane</keyword>
<feature type="domain" description="Glycoside hydrolase family 20 catalytic" evidence="10">
    <location>
        <begin position="206"/>
        <end position="487"/>
    </location>
</feature>
<keyword evidence="13" id="KW-1185">Reference proteome</keyword>
<dbReference type="KEGG" id="smo:SELMODRAFT_429306"/>
<dbReference type="PRINTS" id="PR00738">
    <property type="entry name" value="GLHYDRLASE20"/>
</dbReference>
<protein>
    <recommendedName>
        <fullName evidence="6">Beta-hexosaminidase</fullName>
        <ecNumber evidence="6">3.2.1.52</ecNumber>
    </recommendedName>
</protein>
<dbReference type="InterPro" id="IPR025705">
    <property type="entry name" value="Beta_hexosaminidase_sua/sub"/>
</dbReference>
<evidence type="ECO:0000256" key="2">
    <source>
        <dbReference type="ARBA" id="ARBA00006285"/>
    </source>
</evidence>
<reference evidence="12 13" key="1">
    <citation type="journal article" date="2011" name="Science">
        <title>The Selaginella genome identifies genetic changes associated with the evolution of vascular plants.</title>
        <authorList>
            <person name="Banks J.A."/>
            <person name="Nishiyama T."/>
            <person name="Hasebe M."/>
            <person name="Bowman J.L."/>
            <person name="Gribskov M."/>
            <person name="dePamphilis C."/>
            <person name="Albert V.A."/>
            <person name="Aono N."/>
            <person name="Aoyama T."/>
            <person name="Ambrose B.A."/>
            <person name="Ashton N.W."/>
            <person name="Axtell M.J."/>
            <person name="Barker E."/>
            <person name="Barker M.S."/>
            <person name="Bennetzen J.L."/>
            <person name="Bonawitz N.D."/>
            <person name="Chapple C."/>
            <person name="Cheng C."/>
            <person name="Correa L.G."/>
            <person name="Dacre M."/>
            <person name="DeBarry J."/>
            <person name="Dreyer I."/>
            <person name="Elias M."/>
            <person name="Engstrom E.M."/>
            <person name="Estelle M."/>
            <person name="Feng L."/>
            <person name="Finet C."/>
            <person name="Floyd S.K."/>
            <person name="Frommer W.B."/>
            <person name="Fujita T."/>
            <person name="Gramzow L."/>
            <person name="Gutensohn M."/>
            <person name="Harholt J."/>
            <person name="Hattori M."/>
            <person name="Heyl A."/>
            <person name="Hirai T."/>
            <person name="Hiwatashi Y."/>
            <person name="Ishikawa M."/>
            <person name="Iwata M."/>
            <person name="Karol K.G."/>
            <person name="Koehler B."/>
            <person name="Kolukisaoglu U."/>
            <person name="Kubo M."/>
            <person name="Kurata T."/>
            <person name="Lalonde S."/>
            <person name="Li K."/>
            <person name="Li Y."/>
            <person name="Litt A."/>
            <person name="Lyons E."/>
            <person name="Manning G."/>
            <person name="Maruyama T."/>
            <person name="Michael T.P."/>
            <person name="Mikami K."/>
            <person name="Miyazaki S."/>
            <person name="Morinaga S."/>
            <person name="Murata T."/>
            <person name="Mueller-Roeber B."/>
            <person name="Nelson D.R."/>
            <person name="Obara M."/>
            <person name="Oguri Y."/>
            <person name="Olmstead R.G."/>
            <person name="Onodera N."/>
            <person name="Petersen B.L."/>
            <person name="Pils B."/>
            <person name="Prigge M."/>
            <person name="Rensing S.A."/>
            <person name="Riano-Pachon D.M."/>
            <person name="Roberts A.W."/>
            <person name="Sato Y."/>
            <person name="Scheller H.V."/>
            <person name="Schulz B."/>
            <person name="Schulz C."/>
            <person name="Shakirov E.V."/>
            <person name="Shibagaki N."/>
            <person name="Shinohara N."/>
            <person name="Shippen D.E."/>
            <person name="Soerensen I."/>
            <person name="Sotooka R."/>
            <person name="Sugimoto N."/>
            <person name="Sugita M."/>
            <person name="Sumikawa N."/>
            <person name="Tanurdzic M."/>
            <person name="Theissen G."/>
            <person name="Ulvskov P."/>
            <person name="Wakazuki S."/>
            <person name="Weng J.K."/>
            <person name="Willats W.W."/>
            <person name="Wipf D."/>
            <person name="Wolf P.G."/>
            <person name="Yang L."/>
            <person name="Zimmer A.D."/>
            <person name="Zhu Q."/>
            <person name="Mitros T."/>
            <person name="Hellsten U."/>
            <person name="Loque D."/>
            <person name="Otillar R."/>
            <person name="Salamov A."/>
            <person name="Schmutz J."/>
            <person name="Shapiro H."/>
            <person name="Lindquist E."/>
            <person name="Lucas S."/>
            <person name="Rokhsar D."/>
            <person name="Grigoriev I.V."/>
        </authorList>
    </citation>
    <scope>NUCLEOTIDE SEQUENCE [LARGE SCALE GENOMIC DNA]</scope>
</reference>
<keyword evidence="9" id="KW-1133">Transmembrane helix</keyword>
<dbReference type="PIRSF" id="PIRSF001093">
    <property type="entry name" value="B-hxosamndse_ab_euk"/>
    <property type="match status" value="1"/>
</dbReference>
<feature type="domain" description="Beta-hexosaminidase eukaryotic type N-terminal" evidence="11">
    <location>
        <begin position="61"/>
        <end position="181"/>
    </location>
</feature>